<dbReference type="InterPro" id="IPR005469">
    <property type="entry name" value="Avidin"/>
</dbReference>
<evidence type="ECO:0000256" key="1">
    <source>
        <dbReference type="ARBA" id="ARBA00004613"/>
    </source>
</evidence>
<dbReference type="PROSITE" id="PS51326">
    <property type="entry name" value="AVIDIN_2"/>
    <property type="match status" value="1"/>
</dbReference>
<sequence>MTNYLKIVGVIVTAIAVQPAWAAGSCTNLVGRWSNELQSTMTITSVDAATGRIEGTYSSPSGTAGETFNLIGWLNTTAPDPTKDVVPVLTFTVRWTPYGSATAWAGTCREVAGRSVIRTVWHLARPKTAFPFEHVLVGADTFTAVP</sequence>
<dbReference type="GO" id="GO:0009374">
    <property type="term" value="F:biotin binding"/>
    <property type="evidence" value="ECO:0007669"/>
    <property type="project" value="InterPro"/>
</dbReference>
<dbReference type="KEGG" id="sphc:CVN68_16315"/>
<dbReference type="AlphaFoldDB" id="A0A2K8MNC7"/>
<keyword evidence="10" id="KW-1185">Reference proteome</keyword>
<dbReference type="Proteomes" id="UP000229081">
    <property type="component" value="Chromosome"/>
</dbReference>
<evidence type="ECO:0008006" key="11">
    <source>
        <dbReference type="Google" id="ProtNLM"/>
    </source>
</evidence>
<dbReference type="InterPro" id="IPR051764">
    <property type="entry name" value="Avidin/Streptavidin-rel"/>
</dbReference>
<evidence type="ECO:0000256" key="4">
    <source>
        <dbReference type="ARBA" id="ARBA00022729"/>
    </source>
</evidence>
<keyword evidence="5" id="KW-1015">Disulfide bond</keyword>
<keyword evidence="6" id="KW-0325">Glycoprotein</keyword>
<dbReference type="Gene3D" id="2.40.128.30">
    <property type="entry name" value="Avidin-like"/>
    <property type="match status" value="1"/>
</dbReference>
<evidence type="ECO:0000256" key="6">
    <source>
        <dbReference type="ARBA" id="ARBA00023180"/>
    </source>
</evidence>
<dbReference type="PANTHER" id="PTHR34399">
    <property type="entry name" value="AVIDIN-RELATED"/>
    <property type="match status" value="1"/>
</dbReference>
<protein>
    <recommendedName>
        <fullName evidence="11">Avidin</fullName>
    </recommendedName>
</protein>
<dbReference type="RefSeq" id="WP_100284471.1">
    <property type="nucleotide sequence ID" value="NZ_CP024923.1"/>
</dbReference>
<evidence type="ECO:0000256" key="2">
    <source>
        <dbReference type="ARBA" id="ARBA00006297"/>
    </source>
</evidence>
<dbReference type="PANTHER" id="PTHR34399:SF3">
    <property type="entry name" value="AVID PROTEIN-RELATED"/>
    <property type="match status" value="1"/>
</dbReference>
<comment type="similarity">
    <text evidence="2">Belongs to the avidin/streptavidin family.</text>
</comment>
<keyword evidence="7" id="KW-0092">Biotin</keyword>
<keyword evidence="3" id="KW-0964">Secreted</keyword>
<dbReference type="OrthoDB" id="9010674at2"/>
<keyword evidence="4 8" id="KW-0732">Signal</keyword>
<evidence type="ECO:0000313" key="10">
    <source>
        <dbReference type="Proteomes" id="UP000229081"/>
    </source>
</evidence>
<dbReference type="Pfam" id="PF01382">
    <property type="entry name" value="Avidin"/>
    <property type="match status" value="1"/>
</dbReference>
<accession>A0A2K8MNC7</accession>
<evidence type="ECO:0000313" key="9">
    <source>
        <dbReference type="EMBL" id="ATY34684.1"/>
    </source>
</evidence>
<evidence type="ECO:0000256" key="5">
    <source>
        <dbReference type="ARBA" id="ARBA00023157"/>
    </source>
</evidence>
<dbReference type="InterPro" id="IPR036896">
    <property type="entry name" value="Avidin-like_sf"/>
</dbReference>
<gene>
    <name evidence="9" type="ORF">CVN68_16315</name>
</gene>
<organism evidence="9 10">
    <name type="scientific">Sphingomonas psychrotolerans</name>
    <dbReference type="NCBI Taxonomy" id="1327635"/>
    <lineage>
        <taxon>Bacteria</taxon>
        <taxon>Pseudomonadati</taxon>
        <taxon>Pseudomonadota</taxon>
        <taxon>Alphaproteobacteria</taxon>
        <taxon>Sphingomonadales</taxon>
        <taxon>Sphingomonadaceae</taxon>
        <taxon>Sphingomonas</taxon>
    </lineage>
</organism>
<feature type="signal peptide" evidence="8">
    <location>
        <begin position="1"/>
        <end position="22"/>
    </location>
</feature>
<dbReference type="GO" id="GO:0005576">
    <property type="term" value="C:extracellular region"/>
    <property type="evidence" value="ECO:0007669"/>
    <property type="project" value="UniProtKB-SubCell"/>
</dbReference>
<comment type="subcellular location">
    <subcellularLocation>
        <location evidence="1">Secreted</location>
    </subcellularLocation>
</comment>
<dbReference type="EMBL" id="CP024923">
    <property type="protein sequence ID" value="ATY34684.1"/>
    <property type="molecule type" value="Genomic_DNA"/>
</dbReference>
<evidence type="ECO:0000256" key="3">
    <source>
        <dbReference type="ARBA" id="ARBA00022525"/>
    </source>
</evidence>
<feature type="chain" id="PRO_5014914172" description="Avidin" evidence="8">
    <location>
        <begin position="23"/>
        <end position="146"/>
    </location>
</feature>
<name>A0A2K8MNC7_9SPHN</name>
<dbReference type="PRINTS" id="PR00709">
    <property type="entry name" value="AVIDIN"/>
</dbReference>
<dbReference type="PROSITE" id="PS51257">
    <property type="entry name" value="PROKAR_LIPOPROTEIN"/>
    <property type="match status" value="1"/>
</dbReference>
<dbReference type="SUPFAM" id="SSF50876">
    <property type="entry name" value="Avidin/streptavidin"/>
    <property type="match status" value="1"/>
</dbReference>
<reference evidence="9 10" key="1">
    <citation type="submission" date="2017-11" db="EMBL/GenBank/DDBJ databases">
        <title>Complete genome sequence of Sphingomonas sp. Strain Cra20, a psychrotolerant potential plant growth promoting rhizobacteria.</title>
        <authorList>
            <person name="Luo Y."/>
        </authorList>
    </citation>
    <scope>NUCLEOTIDE SEQUENCE [LARGE SCALE GENOMIC DNA]</scope>
    <source>
        <strain evidence="9 10">Cra20</strain>
    </source>
</reference>
<evidence type="ECO:0000256" key="7">
    <source>
        <dbReference type="ARBA" id="ARBA00023267"/>
    </source>
</evidence>
<evidence type="ECO:0000256" key="8">
    <source>
        <dbReference type="SAM" id="SignalP"/>
    </source>
</evidence>
<proteinExistence type="inferred from homology"/>
<dbReference type="InterPro" id="IPR005468">
    <property type="entry name" value="Avidin/str"/>
</dbReference>